<dbReference type="AlphaFoldDB" id="A0A1G2T1Z7"/>
<dbReference type="Proteomes" id="UP000178612">
    <property type="component" value="Unassembled WGS sequence"/>
</dbReference>
<name>A0A1G2T1Z7_9BACT</name>
<gene>
    <name evidence="1" type="ORF">A2758_02490</name>
</gene>
<proteinExistence type="predicted"/>
<dbReference type="EMBL" id="MHVJ01000013">
    <property type="protein sequence ID" value="OHA91305.1"/>
    <property type="molecule type" value="Genomic_DNA"/>
</dbReference>
<evidence type="ECO:0000313" key="1">
    <source>
        <dbReference type="EMBL" id="OHA91305.1"/>
    </source>
</evidence>
<comment type="caution">
    <text evidence="1">The sequence shown here is derived from an EMBL/GenBank/DDBJ whole genome shotgun (WGS) entry which is preliminary data.</text>
</comment>
<protein>
    <submittedName>
        <fullName evidence="1">Uncharacterized protein</fullName>
    </submittedName>
</protein>
<organism evidence="1 2">
    <name type="scientific">Candidatus Zambryskibacteria bacterium RIFCSPHIGHO2_01_FULL_49_18</name>
    <dbReference type="NCBI Taxonomy" id="1802740"/>
    <lineage>
        <taxon>Bacteria</taxon>
        <taxon>Candidatus Zambryskiibacteriota</taxon>
    </lineage>
</organism>
<evidence type="ECO:0000313" key="2">
    <source>
        <dbReference type="Proteomes" id="UP000178612"/>
    </source>
</evidence>
<sequence>MSSRITCRNVNSMFDAFKPSLEAVGVKPAATWEETKRLTLGQAKAQLARPGIKLETAARWNRRAYICAADMGRDSRLDPRVTAIHRAD</sequence>
<accession>A0A1G2T1Z7</accession>
<reference evidence="1 2" key="1">
    <citation type="journal article" date="2016" name="Nat. Commun.">
        <title>Thousands of microbial genomes shed light on interconnected biogeochemical processes in an aquifer system.</title>
        <authorList>
            <person name="Anantharaman K."/>
            <person name="Brown C.T."/>
            <person name="Hug L.A."/>
            <person name="Sharon I."/>
            <person name="Castelle C.J."/>
            <person name="Probst A.J."/>
            <person name="Thomas B.C."/>
            <person name="Singh A."/>
            <person name="Wilkins M.J."/>
            <person name="Karaoz U."/>
            <person name="Brodie E.L."/>
            <person name="Williams K.H."/>
            <person name="Hubbard S.S."/>
            <person name="Banfield J.F."/>
        </authorList>
    </citation>
    <scope>NUCLEOTIDE SEQUENCE [LARGE SCALE GENOMIC DNA]</scope>
</reference>